<dbReference type="GeneID" id="85323819"/>
<name>A0AA39ZT80_9PEZI</name>
<evidence type="ECO:0000313" key="1">
    <source>
        <dbReference type="EMBL" id="KAK0703103.1"/>
    </source>
</evidence>
<reference evidence="1" key="1">
    <citation type="submission" date="2023-06" db="EMBL/GenBank/DDBJ databases">
        <title>Genome-scale phylogeny and comparative genomics of the fungal order Sordariales.</title>
        <authorList>
            <consortium name="Lawrence Berkeley National Laboratory"/>
            <person name="Hensen N."/>
            <person name="Bonometti L."/>
            <person name="Westerberg I."/>
            <person name="Brannstrom I.O."/>
            <person name="Guillou S."/>
            <person name="Cros-Aarteil S."/>
            <person name="Calhoun S."/>
            <person name="Haridas S."/>
            <person name="Kuo A."/>
            <person name="Mondo S."/>
            <person name="Pangilinan J."/>
            <person name="Riley R."/>
            <person name="LaButti K."/>
            <person name="Andreopoulos B."/>
            <person name="Lipzen A."/>
            <person name="Chen C."/>
            <person name="Yanf M."/>
            <person name="Daum C."/>
            <person name="Ng V."/>
            <person name="Clum A."/>
            <person name="Steindorff A."/>
            <person name="Ohm R."/>
            <person name="Martin F."/>
            <person name="Silar P."/>
            <person name="Natvig D."/>
            <person name="Lalanne C."/>
            <person name="Gautier V."/>
            <person name="Ament-velasquez S.L."/>
            <person name="Kruys A."/>
            <person name="Hutchinson M.I."/>
            <person name="Powell A.J."/>
            <person name="Barry K."/>
            <person name="Miller A.N."/>
            <person name="Grigoriev I.V."/>
            <person name="Debuchy R."/>
            <person name="Gladieux P."/>
            <person name="Thoren M.H."/>
            <person name="Johannesson H."/>
        </authorList>
    </citation>
    <scope>NUCLEOTIDE SEQUENCE</scope>
    <source>
        <strain evidence="1">SMH2392-1A</strain>
    </source>
</reference>
<proteinExistence type="predicted"/>
<dbReference type="RefSeq" id="XP_060289962.1">
    <property type="nucleotide sequence ID" value="XM_060440549.1"/>
</dbReference>
<comment type="caution">
    <text evidence="1">The sequence shown here is derived from an EMBL/GenBank/DDBJ whole genome shotgun (WGS) entry which is preliminary data.</text>
</comment>
<keyword evidence="2" id="KW-1185">Reference proteome</keyword>
<organism evidence="1 2">
    <name type="scientific">Lasiosphaeria miniovina</name>
    <dbReference type="NCBI Taxonomy" id="1954250"/>
    <lineage>
        <taxon>Eukaryota</taxon>
        <taxon>Fungi</taxon>
        <taxon>Dikarya</taxon>
        <taxon>Ascomycota</taxon>
        <taxon>Pezizomycotina</taxon>
        <taxon>Sordariomycetes</taxon>
        <taxon>Sordariomycetidae</taxon>
        <taxon>Sordariales</taxon>
        <taxon>Lasiosphaeriaceae</taxon>
        <taxon>Lasiosphaeria</taxon>
    </lineage>
</organism>
<dbReference type="AlphaFoldDB" id="A0AA39ZT80"/>
<protein>
    <submittedName>
        <fullName evidence="1">Uncharacterized protein</fullName>
    </submittedName>
</protein>
<dbReference type="Proteomes" id="UP001172101">
    <property type="component" value="Unassembled WGS sequence"/>
</dbReference>
<accession>A0AA39ZT80</accession>
<sequence>MPLYSLQSQPRNALISFQTADCIKGGRLFFQPTTDRGEPFHQGRKVAYLEDGISGPTDFDKFLAATESHEAICPRESRFPFVGGFLELNYEPREVAPGLSRVVSNCNSPHKRLRVVQGWYDQRHDFTAMAEGDLVRMGCELESGCGKLRQWPEVLEQFQPKY</sequence>
<evidence type="ECO:0000313" key="2">
    <source>
        <dbReference type="Proteomes" id="UP001172101"/>
    </source>
</evidence>
<dbReference type="EMBL" id="JAUIRO010000008">
    <property type="protein sequence ID" value="KAK0703103.1"/>
    <property type="molecule type" value="Genomic_DNA"/>
</dbReference>
<gene>
    <name evidence="1" type="ORF">B0T26DRAFT_680845</name>
</gene>